<dbReference type="GO" id="GO:0046040">
    <property type="term" value="P:IMP metabolic process"/>
    <property type="evidence" value="ECO:0007669"/>
    <property type="project" value="TreeGrafter"/>
</dbReference>
<protein>
    <recommendedName>
        <fullName evidence="8 9">Adenylosuccinate synthetase</fullName>
        <shortName evidence="8">AMPSase</shortName>
        <shortName evidence="8">AdSS</shortName>
        <ecNumber evidence="8 9">6.3.4.4</ecNumber>
    </recommendedName>
    <alternativeName>
        <fullName evidence="8">IMP--aspartate ligase</fullName>
    </alternativeName>
</protein>
<dbReference type="GO" id="GO:0000287">
    <property type="term" value="F:magnesium ion binding"/>
    <property type="evidence" value="ECO:0007669"/>
    <property type="project" value="UniProtKB-UniRule"/>
</dbReference>
<comment type="caution">
    <text evidence="8">Lacks conserved residue(s) required for the propagation of feature annotation.</text>
</comment>
<feature type="active site" description="Proton donor" evidence="8">
    <location>
        <position position="41"/>
    </location>
</feature>
<keyword evidence="11" id="KW-1185">Reference proteome</keyword>
<dbReference type="Gene3D" id="3.90.170.10">
    <property type="entry name" value="Adenylosuccinate Synthetase, subunit A, domain 3"/>
    <property type="match status" value="1"/>
</dbReference>
<gene>
    <name evidence="8" type="primary">purA</name>
    <name evidence="10" type="ORF">FRC53_01825</name>
</gene>
<dbReference type="InterPro" id="IPR042109">
    <property type="entry name" value="Adenylosuccinate_synth_dom1"/>
</dbReference>
<dbReference type="AlphaFoldDB" id="A0A6L5GPM1"/>
<dbReference type="Gene3D" id="3.40.440.10">
    <property type="entry name" value="Adenylosuccinate Synthetase, subunit A, domain 1"/>
    <property type="match status" value="1"/>
</dbReference>
<comment type="subcellular location">
    <subcellularLocation>
        <location evidence="8">Cytoplasm</location>
    </subcellularLocation>
</comment>
<dbReference type="GO" id="GO:0005737">
    <property type="term" value="C:cytoplasm"/>
    <property type="evidence" value="ECO:0007669"/>
    <property type="project" value="UniProtKB-SubCell"/>
</dbReference>
<dbReference type="NCBIfam" id="NF002223">
    <property type="entry name" value="PRK01117.1"/>
    <property type="match status" value="1"/>
</dbReference>
<keyword evidence="3 8" id="KW-0479">Metal-binding</keyword>
<feature type="active site" description="Proton acceptor" evidence="8">
    <location>
        <position position="13"/>
    </location>
</feature>
<feature type="binding site" description="in other chain" evidence="8">
    <location>
        <begin position="13"/>
        <end position="16"/>
    </location>
    <ligand>
        <name>IMP</name>
        <dbReference type="ChEBI" id="CHEBI:58053"/>
        <note>ligand shared between dimeric partners</note>
    </ligand>
</feature>
<proteinExistence type="inferred from homology"/>
<evidence type="ECO:0000256" key="4">
    <source>
        <dbReference type="ARBA" id="ARBA00022741"/>
    </source>
</evidence>
<accession>A0A6L5GPM1</accession>
<feature type="binding site" evidence="8">
    <location>
        <begin position="331"/>
        <end position="333"/>
    </location>
    <ligand>
        <name>GTP</name>
        <dbReference type="ChEBI" id="CHEBI:37565"/>
    </ligand>
</feature>
<keyword evidence="8" id="KW-0963">Cytoplasm</keyword>
<dbReference type="InterPro" id="IPR042111">
    <property type="entry name" value="Adenylosuccinate_synth_dom3"/>
</dbReference>
<dbReference type="CDD" id="cd03108">
    <property type="entry name" value="AdSS"/>
    <property type="match status" value="1"/>
</dbReference>
<feature type="binding site" description="in other chain" evidence="8">
    <location>
        <position position="125"/>
    </location>
    <ligand>
        <name>IMP</name>
        <dbReference type="ChEBI" id="CHEBI:58053"/>
        <note>ligand shared between dimeric partners</note>
    </ligand>
</feature>
<keyword evidence="4 8" id="KW-0547">Nucleotide-binding</keyword>
<feature type="binding site" evidence="8">
    <location>
        <position position="305"/>
    </location>
    <ligand>
        <name>GTP</name>
        <dbReference type="ChEBI" id="CHEBI:37565"/>
    </ligand>
</feature>
<feature type="binding site" description="in other chain" evidence="8">
    <location>
        <position position="234"/>
    </location>
    <ligand>
        <name>IMP</name>
        <dbReference type="ChEBI" id="CHEBI:58053"/>
        <note>ligand shared between dimeric partners</note>
    </ligand>
</feature>
<dbReference type="HAMAP" id="MF_00011">
    <property type="entry name" value="Adenylosucc_synth"/>
    <property type="match status" value="1"/>
</dbReference>
<dbReference type="InterPro" id="IPR001114">
    <property type="entry name" value="Adenylosuccinate_synthetase"/>
</dbReference>
<comment type="similarity">
    <text evidence="8 9">Belongs to the adenylosuccinate synthetase family.</text>
</comment>
<dbReference type="Pfam" id="PF00709">
    <property type="entry name" value="Adenylsucc_synt"/>
    <property type="match status" value="1"/>
</dbReference>
<comment type="cofactor">
    <cofactor evidence="8">
        <name>Mg(2+)</name>
        <dbReference type="ChEBI" id="CHEBI:18420"/>
    </cofactor>
    <text evidence="8">Binds 1 Mg(2+) ion per subunit.</text>
</comment>
<name>A0A6L5GPM1_9FIRM</name>
<dbReference type="SUPFAM" id="SSF52540">
    <property type="entry name" value="P-loop containing nucleoside triphosphate hydrolases"/>
    <property type="match status" value="1"/>
</dbReference>
<feature type="binding site" description="in other chain" evidence="8">
    <location>
        <begin position="38"/>
        <end position="41"/>
    </location>
    <ligand>
        <name>IMP</name>
        <dbReference type="ChEBI" id="CHEBI:58053"/>
        <note>ligand shared between dimeric partners</note>
    </ligand>
</feature>
<comment type="catalytic activity">
    <reaction evidence="8 9">
        <text>IMP + L-aspartate + GTP = N(6)-(1,2-dicarboxyethyl)-AMP + GDP + phosphate + 2 H(+)</text>
        <dbReference type="Rhea" id="RHEA:15753"/>
        <dbReference type="ChEBI" id="CHEBI:15378"/>
        <dbReference type="ChEBI" id="CHEBI:29991"/>
        <dbReference type="ChEBI" id="CHEBI:37565"/>
        <dbReference type="ChEBI" id="CHEBI:43474"/>
        <dbReference type="ChEBI" id="CHEBI:57567"/>
        <dbReference type="ChEBI" id="CHEBI:58053"/>
        <dbReference type="ChEBI" id="CHEBI:58189"/>
        <dbReference type="EC" id="6.3.4.4"/>
    </reaction>
</comment>
<evidence type="ECO:0000256" key="5">
    <source>
        <dbReference type="ARBA" id="ARBA00022755"/>
    </source>
</evidence>
<evidence type="ECO:0000256" key="6">
    <source>
        <dbReference type="ARBA" id="ARBA00022842"/>
    </source>
</evidence>
<dbReference type="UniPathway" id="UPA00075">
    <property type="reaction ID" value="UER00335"/>
</dbReference>
<dbReference type="InterPro" id="IPR018220">
    <property type="entry name" value="Adenylosuccin_syn_GTP-bd"/>
</dbReference>
<comment type="caution">
    <text evidence="10">The sequence shown here is derived from an EMBL/GenBank/DDBJ whole genome shotgun (WGS) entry which is preliminary data.</text>
</comment>
<feature type="binding site" description="in other chain" evidence="8">
    <location>
        <position position="303"/>
    </location>
    <ligand>
        <name>IMP</name>
        <dbReference type="ChEBI" id="CHEBI:58053"/>
        <note>ligand shared between dimeric partners</note>
    </ligand>
</feature>
<comment type="pathway">
    <text evidence="8 9">Purine metabolism; AMP biosynthesis via de novo pathway; AMP from IMP: step 1/2.</text>
</comment>
<feature type="binding site" evidence="8">
    <location>
        <position position="40"/>
    </location>
    <ligand>
        <name>Mg(2+)</name>
        <dbReference type="ChEBI" id="CHEBI:18420"/>
    </ligand>
</feature>
<keyword evidence="2 8" id="KW-0436">Ligase</keyword>
<dbReference type="GO" id="GO:0044208">
    <property type="term" value="P:'de novo' AMP biosynthetic process"/>
    <property type="evidence" value="ECO:0007669"/>
    <property type="project" value="UniProtKB-UniRule"/>
</dbReference>
<dbReference type="EMBL" id="VOGB01000003">
    <property type="protein sequence ID" value="MQM72174.1"/>
    <property type="molecule type" value="Genomic_DNA"/>
</dbReference>
<feature type="binding site" evidence="8">
    <location>
        <position position="13"/>
    </location>
    <ligand>
        <name>Mg(2+)</name>
        <dbReference type="ChEBI" id="CHEBI:18420"/>
    </ligand>
</feature>
<evidence type="ECO:0000256" key="8">
    <source>
        <dbReference type="HAMAP-Rule" id="MF_00011"/>
    </source>
</evidence>
<feature type="binding site" evidence="8">
    <location>
        <begin position="12"/>
        <end position="18"/>
    </location>
    <ligand>
        <name>GTP</name>
        <dbReference type="ChEBI" id="CHEBI:37565"/>
    </ligand>
</feature>
<dbReference type="GO" id="GO:0004019">
    <property type="term" value="F:adenylosuccinate synthase activity"/>
    <property type="evidence" value="ECO:0007669"/>
    <property type="project" value="UniProtKB-UniRule"/>
</dbReference>
<feature type="binding site" evidence="8">
    <location>
        <begin position="40"/>
        <end position="42"/>
    </location>
    <ligand>
        <name>GTP</name>
        <dbReference type="ChEBI" id="CHEBI:37565"/>
    </ligand>
</feature>
<dbReference type="EC" id="6.3.4.4" evidence="8 9"/>
<evidence type="ECO:0000256" key="2">
    <source>
        <dbReference type="ARBA" id="ARBA00022598"/>
    </source>
</evidence>
<evidence type="ECO:0000313" key="11">
    <source>
        <dbReference type="Proteomes" id="UP000473648"/>
    </source>
</evidence>
<sequence>MAVTVLVGAQFGDEGKGKIIDYLCDQQDLIVRFQGGDNAGHTVVNDAGTFKFHLVPSGIFNKNGECLVGTGTVVNLDVLAEEMQQVEDAGVSTDNLKISGKAHLLMPYHQELDALMESHGGIGTTKRGIGVCYAFKMLRKNLRAEDLLDLDRAHDKMLNYLDVVNKMLVAYGGDAVTIEQVDAKLKGWADKFADRIVEPISYIHSYLDQDKNILFEGQLAAMKDIDQGIYPYVTSSCPSGAYAAVTGGFPAKKIDKVIGVAKAFSSAVGAGPFPTEDEDSPQLAIIRGDGTKDDDEFGARTGRSRRLGWLDLPIIRYTNLVNGFDELALCKLDKLDFLESIKVCTGYKLDGKKLDYFPNTDDLERVEPIYEELPGWQTSTTGVRKIDDLPENAKNYIKFIEDQVGAPIHYVGVGPDRDSLAVR</sequence>
<dbReference type="PROSITE" id="PS01266">
    <property type="entry name" value="ADENYLOSUCCIN_SYN_1"/>
    <property type="match status" value="1"/>
</dbReference>
<keyword evidence="6 8" id="KW-0460">Magnesium</keyword>
<feature type="binding site" evidence="8">
    <location>
        <begin position="412"/>
        <end position="414"/>
    </location>
    <ligand>
        <name>GTP</name>
        <dbReference type="ChEBI" id="CHEBI:37565"/>
    </ligand>
</feature>
<dbReference type="FunFam" id="3.90.170.10:FF:000001">
    <property type="entry name" value="Adenylosuccinate synthetase"/>
    <property type="match status" value="1"/>
</dbReference>
<evidence type="ECO:0000313" key="10">
    <source>
        <dbReference type="EMBL" id="MQM72174.1"/>
    </source>
</evidence>
<evidence type="ECO:0000256" key="1">
    <source>
        <dbReference type="ARBA" id="ARBA00011738"/>
    </source>
</evidence>
<dbReference type="Proteomes" id="UP000473648">
    <property type="component" value="Unassembled WGS sequence"/>
</dbReference>
<comment type="subunit">
    <text evidence="1 8">Homodimer.</text>
</comment>
<keyword evidence="5 8" id="KW-0658">Purine biosynthesis</keyword>
<dbReference type="PANTHER" id="PTHR11846:SF0">
    <property type="entry name" value="ADENYLOSUCCINATE SYNTHETASE"/>
    <property type="match status" value="1"/>
</dbReference>
<organism evidence="10 11">
    <name type="scientific">Candidatus Pseudoramibacter fermentans</name>
    <dbReference type="NCBI Taxonomy" id="2594427"/>
    <lineage>
        <taxon>Bacteria</taxon>
        <taxon>Bacillati</taxon>
        <taxon>Bacillota</taxon>
        <taxon>Clostridia</taxon>
        <taxon>Eubacteriales</taxon>
        <taxon>Eubacteriaceae</taxon>
        <taxon>Pseudoramibacter</taxon>
    </lineage>
</organism>
<comment type="function">
    <text evidence="8">Plays an important role in the de novo pathway of purine nucleotide biosynthesis. Catalyzes the first committed step in the biosynthesis of AMP from IMP.</text>
</comment>
<dbReference type="Gene3D" id="1.10.300.10">
    <property type="entry name" value="Adenylosuccinate Synthetase, subunit A, domain 2"/>
    <property type="match status" value="1"/>
</dbReference>
<feature type="binding site" evidence="8">
    <location>
        <begin position="299"/>
        <end position="305"/>
    </location>
    <ligand>
        <name>substrate</name>
    </ligand>
</feature>
<evidence type="ECO:0000256" key="9">
    <source>
        <dbReference type="RuleBase" id="RU000520"/>
    </source>
</evidence>
<dbReference type="FunFam" id="1.10.300.10:FF:000001">
    <property type="entry name" value="Adenylosuccinate synthetase"/>
    <property type="match status" value="1"/>
</dbReference>
<reference evidence="10" key="1">
    <citation type="journal article" date="2020" name="Appl. Environ. Microbiol.">
        <title>Medium-Chain Fatty Acid Synthesis by 'Candidatus Weimeria bifida' gen. nov., sp. nov., and 'Candidatus Pseudoramibacter fermentans' sp. nov.</title>
        <authorList>
            <person name="Scarborough M.J."/>
            <person name="Myers K.S."/>
            <person name="Donohue T.J."/>
            <person name="Noguera D.R."/>
        </authorList>
    </citation>
    <scope>NUCLEOTIDE SEQUENCE</scope>
    <source>
        <strain evidence="10">EUB1.1</strain>
    </source>
</reference>
<dbReference type="InterPro" id="IPR042110">
    <property type="entry name" value="Adenylosuccinate_synth_dom2"/>
</dbReference>
<dbReference type="InterPro" id="IPR027417">
    <property type="entry name" value="P-loop_NTPase"/>
</dbReference>
<evidence type="ECO:0000256" key="7">
    <source>
        <dbReference type="ARBA" id="ARBA00023134"/>
    </source>
</evidence>
<dbReference type="PANTHER" id="PTHR11846">
    <property type="entry name" value="ADENYLOSUCCINATE SYNTHETASE"/>
    <property type="match status" value="1"/>
</dbReference>
<feature type="binding site" evidence="8">
    <location>
        <position position="139"/>
    </location>
    <ligand>
        <name>IMP</name>
        <dbReference type="ChEBI" id="CHEBI:58053"/>
        <note>ligand shared between dimeric partners</note>
    </ligand>
</feature>
<dbReference type="SMART" id="SM00788">
    <property type="entry name" value="Adenylsucc_synt"/>
    <property type="match status" value="1"/>
</dbReference>
<keyword evidence="7 8" id="KW-0342">GTP-binding</keyword>
<evidence type="ECO:0000256" key="3">
    <source>
        <dbReference type="ARBA" id="ARBA00022723"/>
    </source>
</evidence>
<dbReference type="NCBIfam" id="TIGR00184">
    <property type="entry name" value="purA"/>
    <property type="match status" value="1"/>
</dbReference>
<dbReference type="GO" id="GO:0005525">
    <property type="term" value="F:GTP binding"/>
    <property type="evidence" value="ECO:0007669"/>
    <property type="project" value="UniProtKB-UniRule"/>
</dbReference>